<evidence type="ECO:0000313" key="5">
    <source>
        <dbReference type="EMBL" id="GFZ09943.1"/>
    </source>
</evidence>
<dbReference type="PROSITE" id="PS01031">
    <property type="entry name" value="SHSP"/>
    <property type="match status" value="1"/>
</dbReference>
<comment type="caution">
    <text evidence="5">The sequence shown here is derived from an EMBL/GenBank/DDBJ whole genome shotgun (WGS) entry which is preliminary data.</text>
</comment>
<accession>A0A7J0GGK2</accession>
<evidence type="ECO:0000256" key="2">
    <source>
        <dbReference type="SAM" id="MobiDB-lite"/>
    </source>
</evidence>
<name>A0A7J0GGK2_9ERIC</name>
<proteinExistence type="inferred from homology"/>
<dbReference type="SUPFAM" id="SSF49764">
    <property type="entry name" value="HSP20-like chaperones"/>
    <property type="match status" value="1"/>
</dbReference>
<organism evidence="5 6">
    <name type="scientific">Actinidia rufa</name>
    <dbReference type="NCBI Taxonomy" id="165716"/>
    <lineage>
        <taxon>Eukaryota</taxon>
        <taxon>Viridiplantae</taxon>
        <taxon>Streptophyta</taxon>
        <taxon>Embryophyta</taxon>
        <taxon>Tracheophyta</taxon>
        <taxon>Spermatophyta</taxon>
        <taxon>Magnoliopsida</taxon>
        <taxon>eudicotyledons</taxon>
        <taxon>Gunneridae</taxon>
        <taxon>Pentapetalae</taxon>
        <taxon>asterids</taxon>
        <taxon>Ericales</taxon>
        <taxon>Actinidiaceae</taxon>
        <taxon>Actinidia</taxon>
    </lineage>
</organism>
<keyword evidence="3" id="KW-0812">Transmembrane</keyword>
<comment type="similarity">
    <text evidence="1">Belongs to the small heat shock protein (HSP20) family.</text>
</comment>
<feature type="transmembrane region" description="Helical" evidence="3">
    <location>
        <begin position="255"/>
        <end position="275"/>
    </location>
</feature>
<evidence type="ECO:0000256" key="3">
    <source>
        <dbReference type="SAM" id="Phobius"/>
    </source>
</evidence>
<feature type="compositionally biased region" description="Basic and acidic residues" evidence="2">
    <location>
        <begin position="199"/>
        <end position="231"/>
    </location>
</feature>
<sequence length="286" mass="32714">MEADLGTNFSKILDDFTSAELPMDRDRAGPLFTSRETDTMFILTAHLKGYTRENIEVEMTEDKARILASGKKPVQETVMAGSKVYKQGIVMREFRKAFKIPNEKVKGMMRGISVEEVDKEVVDKRTSKTLQITTYGVEKEIEPPKIVEDKEEKPSGKLIPRGESEMEMGGKELERQDKTRAIIKPKEEKNGKELNQIEASREKKFEDKDQEVCGKEELPERGNENEREQESALRNLPDEEACEGETKKKCKKLCVPMMVGSAFFVSVTVLVIHLMREKTPQRKKKH</sequence>
<evidence type="ECO:0000313" key="6">
    <source>
        <dbReference type="Proteomes" id="UP000585474"/>
    </source>
</evidence>
<evidence type="ECO:0000259" key="4">
    <source>
        <dbReference type="PROSITE" id="PS01031"/>
    </source>
</evidence>
<feature type="domain" description="SHSP" evidence="4">
    <location>
        <begin position="23"/>
        <end position="140"/>
    </location>
</feature>
<dbReference type="AlphaFoldDB" id="A0A7J0GGK2"/>
<gene>
    <name evidence="5" type="ORF">Acr_21g0005420</name>
</gene>
<feature type="compositionally biased region" description="Basic and acidic residues" evidence="2">
    <location>
        <begin position="143"/>
        <end position="192"/>
    </location>
</feature>
<evidence type="ECO:0000256" key="1">
    <source>
        <dbReference type="PROSITE-ProRule" id="PRU00285"/>
    </source>
</evidence>
<dbReference type="InterPro" id="IPR008978">
    <property type="entry name" value="HSP20-like_chaperone"/>
</dbReference>
<keyword evidence="3" id="KW-1133">Transmembrane helix</keyword>
<reference evidence="5 6" key="1">
    <citation type="submission" date="2019-07" db="EMBL/GenBank/DDBJ databases">
        <title>De Novo Assembly of kiwifruit Actinidia rufa.</title>
        <authorList>
            <person name="Sugita-Konishi S."/>
            <person name="Sato K."/>
            <person name="Mori E."/>
            <person name="Abe Y."/>
            <person name="Kisaki G."/>
            <person name="Hamano K."/>
            <person name="Suezawa K."/>
            <person name="Otani M."/>
            <person name="Fukuda T."/>
            <person name="Manabe T."/>
            <person name="Gomi K."/>
            <person name="Tabuchi M."/>
            <person name="Akimitsu K."/>
            <person name="Kataoka I."/>
        </authorList>
    </citation>
    <scope>NUCLEOTIDE SEQUENCE [LARGE SCALE GENOMIC DNA]</scope>
    <source>
        <strain evidence="6">cv. Fuchu</strain>
    </source>
</reference>
<dbReference type="InterPro" id="IPR002068">
    <property type="entry name" value="A-crystallin/Hsp20_dom"/>
</dbReference>
<keyword evidence="6" id="KW-1185">Reference proteome</keyword>
<keyword evidence="3" id="KW-0472">Membrane</keyword>
<feature type="region of interest" description="Disordered" evidence="2">
    <location>
        <begin position="143"/>
        <end position="246"/>
    </location>
</feature>
<dbReference type="OrthoDB" id="1920188at2759"/>
<dbReference type="CDD" id="cd06464">
    <property type="entry name" value="ACD_sHsps-like"/>
    <property type="match status" value="1"/>
</dbReference>
<dbReference type="Gene3D" id="2.60.40.790">
    <property type="match status" value="1"/>
</dbReference>
<dbReference type="EMBL" id="BJWL01000021">
    <property type="protein sequence ID" value="GFZ09943.1"/>
    <property type="molecule type" value="Genomic_DNA"/>
</dbReference>
<protein>
    <recommendedName>
        <fullName evidence="4">SHSP domain-containing protein</fullName>
    </recommendedName>
</protein>
<dbReference type="Proteomes" id="UP000585474">
    <property type="component" value="Unassembled WGS sequence"/>
</dbReference>